<dbReference type="EnsemblPlants" id="OGLUM02G25420.1">
    <property type="protein sequence ID" value="OGLUM02G25420.1"/>
    <property type="gene ID" value="OGLUM02G25420"/>
</dbReference>
<dbReference type="Gramene" id="OGLUM02G25420.1">
    <property type="protein sequence ID" value="OGLUM02G25420.1"/>
    <property type="gene ID" value="OGLUM02G25420"/>
</dbReference>
<feature type="compositionally biased region" description="Gly residues" evidence="1">
    <location>
        <begin position="1"/>
        <end position="10"/>
    </location>
</feature>
<dbReference type="STRING" id="40148.A0A0D9YVB0"/>
<dbReference type="eggNOG" id="KOG0032">
    <property type="taxonomic scope" value="Eukaryota"/>
</dbReference>
<dbReference type="HOGENOM" id="CLU_118792_0_0_1"/>
<protein>
    <submittedName>
        <fullName evidence="2">Uncharacterized protein</fullName>
    </submittedName>
</protein>
<sequence>MREGVGGGGQDVPELFVEADEPNTKPPGDDGFDEPKDPPPPEKMGSVVLRELRLSPNDDSNRREPLARHAGAGNGVDDVAAATGHIGMARPDLRPYRLLPCWWFLAEFAYEAIHGEGSPDFSCLASVFGNLHELLPSHIVLEVLKRKYGPEGGIWSIRVMLYTFLTGVPPFWAELENTIFSAILHRPPPSAGDVERVGG</sequence>
<evidence type="ECO:0000256" key="1">
    <source>
        <dbReference type="SAM" id="MobiDB-lite"/>
    </source>
</evidence>
<dbReference type="Proteomes" id="UP000026961">
    <property type="component" value="Chromosome 2"/>
</dbReference>
<proteinExistence type="predicted"/>
<name>A0A0D9YVB0_9ORYZ</name>
<dbReference type="Gene3D" id="1.10.510.10">
    <property type="entry name" value="Transferase(Phosphotransferase) domain 1"/>
    <property type="match status" value="1"/>
</dbReference>
<dbReference type="SUPFAM" id="SSF56112">
    <property type="entry name" value="Protein kinase-like (PK-like)"/>
    <property type="match status" value="1"/>
</dbReference>
<evidence type="ECO:0000313" key="2">
    <source>
        <dbReference type="EnsemblPlants" id="OGLUM02G25420.1"/>
    </source>
</evidence>
<dbReference type="AlphaFoldDB" id="A0A0D9YVB0"/>
<accession>A0A0D9YVB0</accession>
<reference evidence="2" key="1">
    <citation type="submission" date="2015-04" db="UniProtKB">
        <authorList>
            <consortium name="EnsemblPlants"/>
        </authorList>
    </citation>
    <scope>IDENTIFICATION</scope>
</reference>
<keyword evidence="3" id="KW-1185">Reference proteome</keyword>
<dbReference type="InterPro" id="IPR011009">
    <property type="entry name" value="Kinase-like_dom_sf"/>
</dbReference>
<evidence type="ECO:0000313" key="3">
    <source>
        <dbReference type="Proteomes" id="UP000026961"/>
    </source>
</evidence>
<feature type="region of interest" description="Disordered" evidence="1">
    <location>
        <begin position="1"/>
        <end position="74"/>
    </location>
</feature>
<organism evidence="2">
    <name type="scientific">Oryza glumipatula</name>
    <dbReference type="NCBI Taxonomy" id="40148"/>
    <lineage>
        <taxon>Eukaryota</taxon>
        <taxon>Viridiplantae</taxon>
        <taxon>Streptophyta</taxon>
        <taxon>Embryophyta</taxon>
        <taxon>Tracheophyta</taxon>
        <taxon>Spermatophyta</taxon>
        <taxon>Magnoliopsida</taxon>
        <taxon>Liliopsida</taxon>
        <taxon>Poales</taxon>
        <taxon>Poaceae</taxon>
        <taxon>BOP clade</taxon>
        <taxon>Oryzoideae</taxon>
        <taxon>Oryzeae</taxon>
        <taxon>Oryzinae</taxon>
        <taxon>Oryza</taxon>
    </lineage>
</organism>
<reference evidence="2" key="2">
    <citation type="submission" date="2018-05" db="EMBL/GenBank/DDBJ databases">
        <title>OgluRS3 (Oryza glumaepatula Reference Sequence Version 3).</title>
        <authorList>
            <person name="Zhang J."/>
            <person name="Kudrna D."/>
            <person name="Lee S."/>
            <person name="Talag J."/>
            <person name="Welchert J."/>
            <person name="Wing R.A."/>
        </authorList>
    </citation>
    <scope>NUCLEOTIDE SEQUENCE [LARGE SCALE GENOMIC DNA]</scope>
</reference>